<keyword evidence="10" id="KW-1185">Reference proteome</keyword>
<dbReference type="RefSeq" id="WP_390297793.1">
    <property type="nucleotide sequence ID" value="NZ_JBHULI010000002.1"/>
</dbReference>
<dbReference type="PIRSF" id="PIRSF005572">
    <property type="entry name" value="NifS"/>
    <property type="match status" value="1"/>
</dbReference>
<dbReference type="Gene3D" id="3.90.1150.10">
    <property type="entry name" value="Aspartate Aminotransferase, domain 1"/>
    <property type="match status" value="1"/>
</dbReference>
<dbReference type="PROSITE" id="PS00595">
    <property type="entry name" value="AA_TRANSFER_CLASS_5"/>
    <property type="match status" value="1"/>
</dbReference>
<reference evidence="10" key="1">
    <citation type="journal article" date="2019" name="Int. J. Syst. Evol. Microbiol.">
        <title>The Global Catalogue of Microorganisms (GCM) 10K type strain sequencing project: providing services to taxonomists for standard genome sequencing and annotation.</title>
        <authorList>
            <consortium name="The Broad Institute Genomics Platform"/>
            <consortium name="The Broad Institute Genome Sequencing Center for Infectious Disease"/>
            <person name="Wu L."/>
            <person name="Ma J."/>
        </authorList>
    </citation>
    <scope>NUCLEOTIDE SEQUENCE [LARGE SCALE GENOMIC DNA]</scope>
    <source>
        <strain evidence="10">KCTC 52042</strain>
    </source>
</reference>
<evidence type="ECO:0000313" key="10">
    <source>
        <dbReference type="Proteomes" id="UP001597460"/>
    </source>
</evidence>
<keyword evidence="3" id="KW-0479">Metal-binding</keyword>
<dbReference type="InterPro" id="IPR015421">
    <property type="entry name" value="PyrdxlP-dep_Trfase_major"/>
</dbReference>
<comment type="similarity">
    <text evidence="2">Belongs to the class-V pyridoxal-phosphate-dependent aminotransferase family. NifS/IscS subfamily.</text>
</comment>
<sequence length="384" mass="42253">MIYLDHAATTPMSGKALEVYVNVAKYYFGNASSLHDEGSAAKQVLQASAKTIALTLNARPKDIFFTSGATEGNNLAINSLLKAKSGKHIITTEVEHSSVRNVFLKLESEGYEITKLSVDEFGQVSLDQLEDSIRNETALVSIQHVNSEIGTIQEIQELGALLHKKKIPLHSDCVQSYGRLPLDVEALNVDALTISSHKIYGPKGAGAVWINPKAEWRPVFPDQDNTSRFRPGTADVASIAAFATAAKETTSDMEAEQERMRVFKDKLLSEINTMGFEVKLEGGSRQSVTNIMGLRFPGMEGQFMMLECNQAGLAISTGSACQAGSDKPNNTMMALGKNEQEAREFIRLSFGKENEELQIPLIIEKMSGILKRHFDKVNYYRKKG</sequence>
<evidence type="ECO:0000256" key="5">
    <source>
        <dbReference type="ARBA" id="ARBA00023004"/>
    </source>
</evidence>
<dbReference type="InterPro" id="IPR020578">
    <property type="entry name" value="Aminotrans_V_PyrdxlP_BS"/>
</dbReference>
<dbReference type="InterPro" id="IPR015422">
    <property type="entry name" value="PyrdxlP-dep_Trfase_small"/>
</dbReference>
<gene>
    <name evidence="9" type="ORF">ACFSVN_01935</name>
</gene>
<evidence type="ECO:0000256" key="6">
    <source>
        <dbReference type="ARBA" id="ARBA00023014"/>
    </source>
</evidence>
<evidence type="ECO:0000256" key="3">
    <source>
        <dbReference type="ARBA" id="ARBA00022723"/>
    </source>
</evidence>
<protein>
    <submittedName>
        <fullName evidence="9">IscS subfamily cysteine desulfurase</fullName>
    </submittedName>
</protein>
<evidence type="ECO:0000259" key="8">
    <source>
        <dbReference type="Pfam" id="PF00266"/>
    </source>
</evidence>
<keyword evidence="5" id="KW-0408">Iron</keyword>
<evidence type="ECO:0000256" key="4">
    <source>
        <dbReference type="ARBA" id="ARBA00022898"/>
    </source>
</evidence>
<accession>A0ABW5JFT4</accession>
<comment type="caution">
    <text evidence="9">The sequence shown here is derived from an EMBL/GenBank/DDBJ whole genome shotgun (WGS) entry which is preliminary data.</text>
</comment>
<evidence type="ECO:0000256" key="1">
    <source>
        <dbReference type="ARBA" id="ARBA00001933"/>
    </source>
</evidence>
<feature type="domain" description="Aminotransferase class V" evidence="8">
    <location>
        <begin position="2"/>
        <end position="358"/>
    </location>
</feature>
<name>A0ABW5JFT4_9BACT</name>
<dbReference type="Gene3D" id="3.40.640.10">
    <property type="entry name" value="Type I PLP-dependent aspartate aminotransferase-like (Major domain)"/>
    <property type="match status" value="1"/>
</dbReference>
<evidence type="ECO:0000256" key="7">
    <source>
        <dbReference type="RuleBase" id="RU004504"/>
    </source>
</evidence>
<dbReference type="InterPro" id="IPR016454">
    <property type="entry name" value="Cysteine_dSase"/>
</dbReference>
<evidence type="ECO:0000256" key="2">
    <source>
        <dbReference type="ARBA" id="ARBA00006490"/>
    </source>
</evidence>
<organism evidence="9 10">
    <name type="scientific">Gracilimonas halophila</name>
    <dbReference type="NCBI Taxonomy" id="1834464"/>
    <lineage>
        <taxon>Bacteria</taxon>
        <taxon>Pseudomonadati</taxon>
        <taxon>Balneolota</taxon>
        <taxon>Balneolia</taxon>
        <taxon>Balneolales</taxon>
        <taxon>Balneolaceae</taxon>
        <taxon>Gracilimonas</taxon>
    </lineage>
</organism>
<evidence type="ECO:0000313" key="9">
    <source>
        <dbReference type="EMBL" id="MFD2531200.1"/>
    </source>
</evidence>
<dbReference type="PANTHER" id="PTHR11601:SF36">
    <property type="entry name" value="CYSTEINE DESULFURASE NIFS-RELATED"/>
    <property type="match status" value="1"/>
</dbReference>
<dbReference type="NCBIfam" id="NF002806">
    <property type="entry name" value="PRK02948.1"/>
    <property type="match status" value="1"/>
</dbReference>
<dbReference type="SUPFAM" id="SSF53383">
    <property type="entry name" value="PLP-dependent transferases"/>
    <property type="match status" value="1"/>
</dbReference>
<dbReference type="PANTHER" id="PTHR11601">
    <property type="entry name" value="CYSTEINE DESULFURYLASE FAMILY MEMBER"/>
    <property type="match status" value="1"/>
</dbReference>
<keyword evidence="4" id="KW-0663">Pyridoxal phosphate</keyword>
<comment type="cofactor">
    <cofactor evidence="1 7">
        <name>pyridoxal 5'-phosphate</name>
        <dbReference type="ChEBI" id="CHEBI:597326"/>
    </cofactor>
</comment>
<dbReference type="InterPro" id="IPR000192">
    <property type="entry name" value="Aminotrans_V_dom"/>
</dbReference>
<dbReference type="Pfam" id="PF00266">
    <property type="entry name" value="Aminotran_5"/>
    <property type="match status" value="1"/>
</dbReference>
<dbReference type="Proteomes" id="UP001597460">
    <property type="component" value="Unassembled WGS sequence"/>
</dbReference>
<proteinExistence type="inferred from homology"/>
<dbReference type="InterPro" id="IPR015424">
    <property type="entry name" value="PyrdxlP-dep_Trfase"/>
</dbReference>
<keyword evidence="6" id="KW-0411">Iron-sulfur</keyword>
<dbReference type="EMBL" id="JBHULI010000002">
    <property type="protein sequence ID" value="MFD2531200.1"/>
    <property type="molecule type" value="Genomic_DNA"/>
</dbReference>